<dbReference type="Gene3D" id="2.40.33.10">
    <property type="entry name" value="PK beta-barrel domain-like"/>
    <property type="match status" value="1"/>
</dbReference>
<dbReference type="PROSITE" id="PS00110">
    <property type="entry name" value="PYRUVATE_KINASE"/>
    <property type="match status" value="1"/>
</dbReference>
<dbReference type="FunFam" id="3.20.20.60:FF:000025">
    <property type="entry name" value="Pyruvate kinase"/>
    <property type="match status" value="1"/>
</dbReference>
<evidence type="ECO:0000256" key="10">
    <source>
        <dbReference type="ARBA" id="ARBA00022777"/>
    </source>
</evidence>
<dbReference type="GO" id="GO:0016301">
    <property type="term" value="F:kinase activity"/>
    <property type="evidence" value="ECO:0007669"/>
    <property type="project" value="UniProtKB-KW"/>
</dbReference>
<keyword evidence="12 16" id="KW-0460">Magnesium</keyword>
<evidence type="ECO:0000256" key="4">
    <source>
        <dbReference type="ARBA" id="ARBA00008663"/>
    </source>
</evidence>
<evidence type="ECO:0000256" key="12">
    <source>
        <dbReference type="ARBA" id="ARBA00022842"/>
    </source>
</evidence>
<reference evidence="19 20" key="1">
    <citation type="submission" date="2014-04" db="EMBL/GenBank/DDBJ databases">
        <title>Characterization and application of a salt tolerant electro-active bacterium.</title>
        <authorList>
            <person name="Yang L."/>
            <person name="Wei S."/>
            <person name="Tay Q.X.M."/>
        </authorList>
    </citation>
    <scope>NUCLEOTIDE SEQUENCE [LARGE SCALE GENOMIC DNA]</scope>
    <source>
        <strain evidence="19 20">LY1</strain>
    </source>
</reference>
<dbReference type="SUPFAM" id="SSF50800">
    <property type="entry name" value="PK beta-barrel domain-like"/>
    <property type="match status" value="1"/>
</dbReference>
<dbReference type="Pfam" id="PF00224">
    <property type="entry name" value="PK"/>
    <property type="match status" value="1"/>
</dbReference>
<dbReference type="Gene3D" id="3.20.20.60">
    <property type="entry name" value="Phosphoenolpyruvate-binding domains"/>
    <property type="match status" value="1"/>
</dbReference>
<evidence type="ECO:0000256" key="9">
    <source>
        <dbReference type="ARBA" id="ARBA00022741"/>
    </source>
</evidence>
<dbReference type="InterPro" id="IPR040442">
    <property type="entry name" value="Pyrv_kinase-like_dom_sf"/>
</dbReference>
<keyword evidence="9" id="KW-0547">Nucleotide-binding</keyword>
<evidence type="ECO:0000256" key="14">
    <source>
        <dbReference type="ARBA" id="ARBA00023317"/>
    </source>
</evidence>
<dbReference type="GO" id="GO:0004743">
    <property type="term" value="F:pyruvate kinase activity"/>
    <property type="evidence" value="ECO:0007669"/>
    <property type="project" value="UniProtKB-UniRule"/>
</dbReference>
<dbReference type="SUPFAM" id="SSF51621">
    <property type="entry name" value="Phosphoenolpyruvate/pyruvate domain"/>
    <property type="match status" value="1"/>
</dbReference>
<dbReference type="Gene3D" id="3.40.1380.20">
    <property type="entry name" value="Pyruvate kinase, C-terminal domain"/>
    <property type="match status" value="1"/>
</dbReference>
<dbReference type="NCBIfam" id="TIGR01064">
    <property type="entry name" value="pyruv_kin"/>
    <property type="match status" value="1"/>
</dbReference>
<dbReference type="EC" id="2.7.1.40" evidence="5 15"/>
<dbReference type="InterPro" id="IPR015793">
    <property type="entry name" value="Pyrv_Knase_brl"/>
</dbReference>
<dbReference type="InterPro" id="IPR036918">
    <property type="entry name" value="Pyrv_Knase_C_sf"/>
</dbReference>
<dbReference type="GO" id="GO:0030955">
    <property type="term" value="F:potassium ion binding"/>
    <property type="evidence" value="ECO:0007669"/>
    <property type="project" value="UniProtKB-UniRule"/>
</dbReference>
<keyword evidence="11" id="KW-0067">ATP-binding</keyword>
<keyword evidence="13 16" id="KW-0324">Glycolysis</keyword>
<dbReference type="UniPathway" id="UPA00109">
    <property type="reaction ID" value="UER00188"/>
</dbReference>
<keyword evidence="10 16" id="KW-0418">Kinase</keyword>
<evidence type="ECO:0000256" key="15">
    <source>
        <dbReference type="NCBIfam" id="TIGR01064"/>
    </source>
</evidence>
<comment type="cofactor">
    <cofactor evidence="2">
        <name>K(+)</name>
        <dbReference type="ChEBI" id="CHEBI:29103"/>
    </cofactor>
</comment>
<dbReference type="OrthoDB" id="9812123at2"/>
<dbReference type="InterPro" id="IPR011037">
    <property type="entry name" value="Pyrv_Knase-like_insert_dom_sf"/>
</dbReference>
<dbReference type="PANTHER" id="PTHR11817">
    <property type="entry name" value="PYRUVATE KINASE"/>
    <property type="match status" value="1"/>
</dbReference>
<dbReference type="EMBL" id="JMIH01000024">
    <property type="protein sequence ID" value="KEO72364.1"/>
    <property type="molecule type" value="Genomic_DNA"/>
</dbReference>
<feature type="domain" description="Pyruvate kinase C-terminal" evidence="18">
    <location>
        <begin position="364"/>
        <end position="475"/>
    </location>
</feature>
<evidence type="ECO:0000259" key="18">
    <source>
        <dbReference type="Pfam" id="PF02887"/>
    </source>
</evidence>
<dbReference type="Pfam" id="PF02887">
    <property type="entry name" value="PK_C"/>
    <property type="match status" value="1"/>
</dbReference>
<keyword evidence="20" id="KW-1185">Reference proteome</keyword>
<dbReference type="RefSeq" id="WP_035076837.1">
    <property type="nucleotide sequence ID" value="NZ_JMIH01000024.1"/>
</dbReference>
<dbReference type="FunFam" id="2.40.33.10:FF:000001">
    <property type="entry name" value="Pyruvate kinase"/>
    <property type="match status" value="1"/>
</dbReference>
<evidence type="ECO:0000256" key="7">
    <source>
        <dbReference type="ARBA" id="ARBA00022679"/>
    </source>
</evidence>
<comment type="catalytic activity">
    <reaction evidence="16">
        <text>pyruvate + ATP = phosphoenolpyruvate + ADP + H(+)</text>
        <dbReference type="Rhea" id="RHEA:18157"/>
        <dbReference type="ChEBI" id="CHEBI:15361"/>
        <dbReference type="ChEBI" id="CHEBI:15378"/>
        <dbReference type="ChEBI" id="CHEBI:30616"/>
        <dbReference type="ChEBI" id="CHEBI:58702"/>
        <dbReference type="ChEBI" id="CHEBI:456216"/>
        <dbReference type="EC" id="2.7.1.40"/>
    </reaction>
</comment>
<dbReference type="NCBIfam" id="NF004978">
    <property type="entry name" value="PRK06354.1"/>
    <property type="match status" value="1"/>
</dbReference>
<evidence type="ECO:0000259" key="17">
    <source>
        <dbReference type="Pfam" id="PF00224"/>
    </source>
</evidence>
<name>A0A074KTX2_9BACT</name>
<evidence type="ECO:0000256" key="6">
    <source>
        <dbReference type="ARBA" id="ARBA00018587"/>
    </source>
</evidence>
<dbReference type="SUPFAM" id="SSF52935">
    <property type="entry name" value="PK C-terminal domain-like"/>
    <property type="match status" value="1"/>
</dbReference>
<evidence type="ECO:0000313" key="19">
    <source>
        <dbReference type="EMBL" id="KEO72364.1"/>
    </source>
</evidence>
<evidence type="ECO:0000256" key="5">
    <source>
        <dbReference type="ARBA" id="ARBA00012142"/>
    </source>
</evidence>
<feature type="domain" description="Pyruvate kinase barrel" evidence="17">
    <location>
        <begin position="7"/>
        <end position="327"/>
    </location>
</feature>
<dbReference type="InterPro" id="IPR015813">
    <property type="entry name" value="Pyrv/PenolPyrv_kinase-like_dom"/>
</dbReference>
<evidence type="ECO:0000256" key="13">
    <source>
        <dbReference type="ARBA" id="ARBA00023152"/>
    </source>
</evidence>
<evidence type="ECO:0000256" key="3">
    <source>
        <dbReference type="ARBA" id="ARBA00004997"/>
    </source>
</evidence>
<proteinExistence type="inferred from homology"/>
<comment type="similarity">
    <text evidence="4 16">Belongs to the pyruvate kinase family.</text>
</comment>
<evidence type="ECO:0000256" key="16">
    <source>
        <dbReference type="RuleBase" id="RU000504"/>
    </source>
</evidence>
<protein>
    <recommendedName>
        <fullName evidence="6 15">Pyruvate kinase</fullName>
        <ecNumber evidence="5 15">2.7.1.40</ecNumber>
    </recommendedName>
</protein>
<dbReference type="AlphaFoldDB" id="A0A074KTX2"/>
<dbReference type="STRING" id="1048983.EL17_16590"/>
<dbReference type="GO" id="GO:0000287">
    <property type="term" value="F:magnesium ion binding"/>
    <property type="evidence" value="ECO:0007669"/>
    <property type="project" value="UniProtKB-UniRule"/>
</dbReference>
<dbReference type="NCBIfam" id="NF004491">
    <property type="entry name" value="PRK05826.1"/>
    <property type="match status" value="1"/>
</dbReference>
<accession>A0A074KTX2</accession>
<evidence type="ECO:0000313" key="20">
    <source>
        <dbReference type="Proteomes" id="UP000027821"/>
    </source>
</evidence>
<dbReference type="InterPro" id="IPR001697">
    <property type="entry name" value="Pyr_Knase"/>
</dbReference>
<dbReference type="GO" id="GO:0005524">
    <property type="term" value="F:ATP binding"/>
    <property type="evidence" value="ECO:0007669"/>
    <property type="project" value="UniProtKB-KW"/>
</dbReference>
<evidence type="ECO:0000256" key="2">
    <source>
        <dbReference type="ARBA" id="ARBA00001958"/>
    </source>
</evidence>
<dbReference type="InterPro" id="IPR015795">
    <property type="entry name" value="Pyrv_Knase_C"/>
</dbReference>
<dbReference type="InterPro" id="IPR018209">
    <property type="entry name" value="Pyrv_Knase_AS"/>
</dbReference>
<evidence type="ECO:0000256" key="11">
    <source>
        <dbReference type="ARBA" id="ARBA00022840"/>
    </source>
</evidence>
<gene>
    <name evidence="19" type="ORF">EL17_16590</name>
</gene>
<keyword evidence="7 16" id="KW-0808">Transferase</keyword>
<evidence type="ECO:0000256" key="8">
    <source>
        <dbReference type="ARBA" id="ARBA00022723"/>
    </source>
</evidence>
<dbReference type="Proteomes" id="UP000027821">
    <property type="component" value="Unassembled WGS sequence"/>
</dbReference>
<dbReference type="InterPro" id="IPR015806">
    <property type="entry name" value="Pyrv_Knase_insert_dom_sf"/>
</dbReference>
<comment type="cofactor">
    <cofactor evidence="1">
        <name>Mg(2+)</name>
        <dbReference type="ChEBI" id="CHEBI:18420"/>
    </cofactor>
</comment>
<dbReference type="PRINTS" id="PR01050">
    <property type="entry name" value="PYRUVTKNASE"/>
</dbReference>
<keyword evidence="8" id="KW-0479">Metal-binding</keyword>
<comment type="caution">
    <text evidence="19">The sequence shown here is derived from an EMBL/GenBank/DDBJ whole genome shotgun (WGS) entry which is preliminary data.</text>
</comment>
<evidence type="ECO:0000256" key="1">
    <source>
        <dbReference type="ARBA" id="ARBA00001946"/>
    </source>
</evidence>
<organism evidence="19 20">
    <name type="scientific">Anditalea andensis</name>
    <dbReference type="NCBI Taxonomy" id="1048983"/>
    <lineage>
        <taxon>Bacteria</taxon>
        <taxon>Pseudomonadati</taxon>
        <taxon>Bacteroidota</taxon>
        <taxon>Cytophagia</taxon>
        <taxon>Cytophagales</taxon>
        <taxon>Cytophagaceae</taxon>
        <taxon>Anditalea</taxon>
    </lineage>
</organism>
<dbReference type="eggNOG" id="COG0469">
    <property type="taxonomic scope" value="Bacteria"/>
</dbReference>
<keyword evidence="14 19" id="KW-0670">Pyruvate</keyword>
<comment type="pathway">
    <text evidence="3 16">Carbohydrate degradation; glycolysis; pyruvate from D-glyceraldehyde 3-phosphate: step 5/5.</text>
</comment>
<sequence>MKTPVFNKTKILATVGPACNSEETLTQLVMAGAGVFRLNFSHGNHTGHAEVVKHIRNINKKLNLNVGILQDLQGPKIRVGEMKDGGVKIISGDKITITNDPVVGDATLVSTVYQNLPNDVSEGDRILIDDGNLELVVINTEGNNVHCTVVHGGILKSKKGINLPNTKVSAPSLTEKDLEDLVFGLEHEVDWIALSFVRSAEDIYDLRRRIKEAGKACRIVAKIEKPEALECIDEIIEATDAIMVARGDLGVEVPMQMVPIWQKRMVEKCKLACKPVIIATQMMESMIVNPRPTRAETNDVANAVLDGADAVMLSAETASGNYPVETVKAMSSVIEYIEQNAEVYHNLYKIPEDDKTFLSNNLLLMASRLSRNVKAKALVGITVSGFTAFRLASHRPLANMFIFTNSKSLITQLSLVWGVRAYFYDGVNQTSTDGTFTDIEEQLKKDGFVKEGDIIINTASMPLKAKGKTNMLKLHVVE</sequence>